<dbReference type="AlphaFoldDB" id="A0A428Z3G1"/>
<evidence type="ECO:0000313" key="1">
    <source>
        <dbReference type="EMBL" id="RSM80661.1"/>
    </source>
</evidence>
<accession>A0A428Z3G1</accession>
<dbReference type="Proteomes" id="UP000287547">
    <property type="component" value="Unassembled WGS sequence"/>
</dbReference>
<comment type="caution">
    <text evidence="1">The sequence shown here is derived from an EMBL/GenBank/DDBJ whole genome shotgun (WGS) entry which is preliminary data.</text>
</comment>
<reference evidence="1 2" key="1">
    <citation type="submission" date="2018-05" db="EMBL/GenBank/DDBJ databases">
        <title>Evolution of GPA BGCs.</title>
        <authorList>
            <person name="Waglechner N."/>
            <person name="Wright G.D."/>
        </authorList>
    </citation>
    <scope>NUCLEOTIDE SEQUENCE [LARGE SCALE GENOMIC DNA]</scope>
    <source>
        <strain evidence="1 2">A82846</strain>
    </source>
</reference>
<gene>
    <name evidence="1" type="ORF">DMH04_29450</name>
</gene>
<evidence type="ECO:0000313" key="2">
    <source>
        <dbReference type="Proteomes" id="UP000287547"/>
    </source>
</evidence>
<sequence length="383" mass="41687">MAGTSLFVVPDEERAHALAEALAQFGYPRVTARPTRPAPLDLDTVMEPTWTVTVLDEGPYPTDALGHRTYRAVVRQATALARQYGGFHRGGSQFGVSMVDHFDQDAPITLINPGRRPPVPELVEIIEPPDATLALTPDDWEETEIDLSGLDDVDWAALDHAHGSAEDIPDLIRGLAYEFEVWEEWTEIHSELFADNLLHQGTCYSATAPAMPFIAEMLASGGLPAVCRSYLYTDLVLAAGEWESSIVARMRLGGGPVAAAWTDEVYQAVGAFVPALLARWDFEPPANRYLLAFLAALYSRTEVADKVDAMADQFSDTKPGCYLRLAAALLRGADDEAAEMSAGIAAWEDYDDGYMDVPDVGAAMQGRITLTRGVLTTAYEESS</sequence>
<organism evidence="1 2">
    <name type="scientific">Kibdelosporangium aridum</name>
    <dbReference type="NCBI Taxonomy" id="2030"/>
    <lineage>
        <taxon>Bacteria</taxon>
        <taxon>Bacillati</taxon>
        <taxon>Actinomycetota</taxon>
        <taxon>Actinomycetes</taxon>
        <taxon>Pseudonocardiales</taxon>
        <taxon>Pseudonocardiaceae</taxon>
        <taxon>Kibdelosporangium</taxon>
    </lineage>
</organism>
<proteinExistence type="predicted"/>
<dbReference type="EMBL" id="QHKI01000028">
    <property type="protein sequence ID" value="RSM80661.1"/>
    <property type="molecule type" value="Genomic_DNA"/>
</dbReference>
<name>A0A428Z3G1_KIBAR</name>
<protein>
    <submittedName>
        <fullName evidence="1">Uncharacterized protein</fullName>
    </submittedName>
</protein>